<protein>
    <submittedName>
        <fullName evidence="1">Uncharacterized protein</fullName>
    </submittedName>
</protein>
<dbReference type="Proteomes" id="UP000017836">
    <property type="component" value="Unassembled WGS sequence"/>
</dbReference>
<evidence type="ECO:0000313" key="1">
    <source>
        <dbReference type="EMBL" id="ERM98986.1"/>
    </source>
</evidence>
<keyword evidence="2" id="KW-1185">Reference proteome</keyword>
<dbReference type="HOGENOM" id="CLU_2281283_0_0_1"/>
<dbReference type="AlphaFoldDB" id="W1NPZ9"/>
<gene>
    <name evidence="1" type="ORF">AMTR_s00238p00014570</name>
</gene>
<sequence length="102" mass="11136">MPPNVFMREHLRKIIVGICDLSVIGRCKWCFILESLPHSWVPDGDIDDASSLHLELEAWCRSMSDSSIGLLAKVGGPKGSGKPSGRILMRKDDMVVEGAGSK</sequence>
<proteinExistence type="predicted"/>
<name>W1NPZ9_AMBTC</name>
<reference evidence="2" key="1">
    <citation type="journal article" date="2013" name="Science">
        <title>The Amborella genome and the evolution of flowering plants.</title>
        <authorList>
            <consortium name="Amborella Genome Project"/>
        </authorList>
    </citation>
    <scope>NUCLEOTIDE SEQUENCE [LARGE SCALE GENOMIC DNA]</scope>
</reference>
<organism evidence="1 2">
    <name type="scientific">Amborella trichopoda</name>
    <dbReference type="NCBI Taxonomy" id="13333"/>
    <lineage>
        <taxon>Eukaryota</taxon>
        <taxon>Viridiplantae</taxon>
        <taxon>Streptophyta</taxon>
        <taxon>Embryophyta</taxon>
        <taxon>Tracheophyta</taxon>
        <taxon>Spermatophyta</taxon>
        <taxon>Magnoliopsida</taxon>
        <taxon>Amborellales</taxon>
        <taxon>Amborellaceae</taxon>
        <taxon>Amborella</taxon>
    </lineage>
</organism>
<accession>W1NPZ9</accession>
<evidence type="ECO:0000313" key="2">
    <source>
        <dbReference type="Proteomes" id="UP000017836"/>
    </source>
</evidence>
<dbReference type="Gramene" id="ERM98986">
    <property type="protein sequence ID" value="ERM98986"/>
    <property type="gene ID" value="AMTR_s00238p00014570"/>
</dbReference>
<dbReference type="EMBL" id="KI395071">
    <property type="protein sequence ID" value="ERM98986.1"/>
    <property type="molecule type" value="Genomic_DNA"/>
</dbReference>